<sequence length="177" mass="20476">MERGPMEENKSTGTRSAEPLRAFVKEVLSRHPSFASNPLGDWKDLVGEPVARHTVPRSLKNGRLVIVARDGVWKHHLEINKEALRERINALWGKVVVREISIRVGEVEDLNPELDANYRRLQKLQSKRRTRRRKKPTLRPLTHEEEKLLQSLSDPELRKLGEKLLRLVPADHDPESE</sequence>
<dbReference type="Proteomes" id="UP000184076">
    <property type="component" value="Unassembled WGS sequence"/>
</dbReference>
<dbReference type="EMBL" id="FQVB01000006">
    <property type="protein sequence ID" value="SHE68119.1"/>
    <property type="molecule type" value="Genomic_DNA"/>
</dbReference>
<dbReference type="PANTHER" id="PTHR36456:SF1">
    <property type="entry name" value="UPF0232 PROTEIN SCO3875"/>
    <property type="match status" value="1"/>
</dbReference>
<dbReference type="AlphaFoldDB" id="A0A1M4VGK7"/>
<feature type="compositionally biased region" description="Basic residues" evidence="1">
    <location>
        <begin position="125"/>
        <end position="137"/>
    </location>
</feature>
<reference evidence="3" key="1">
    <citation type="submission" date="2016-11" db="EMBL/GenBank/DDBJ databases">
        <authorList>
            <person name="Varghese N."/>
            <person name="Submissions S."/>
        </authorList>
    </citation>
    <scope>NUCLEOTIDE SEQUENCE [LARGE SCALE GENOMIC DNA]</scope>
    <source>
        <strain evidence="3">DSM 9756</strain>
    </source>
</reference>
<dbReference type="OrthoDB" id="5516926at2"/>
<accession>A0A1M4VGK7</accession>
<dbReference type="Pfam" id="PF05258">
    <property type="entry name" value="DciA"/>
    <property type="match status" value="1"/>
</dbReference>
<feature type="region of interest" description="Disordered" evidence="1">
    <location>
        <begin position="125"/>
        <end position="146"/>
    </location>
</feature>
<evidence type="ECO:0008006" key="4">
    <source>
        <dbReference type="Google" id="ProtNLM"/>
    </source>
</evidence>
<proteinExistence type="predicted"/>
<evidence type="ECO:0000256" key="1">
    <source>
        <dbReference type="SAM" id="MobiDB-lite"/>
    </source>
</evidence>
<gene>
    <name evidence="2" type="ORF">SAMN02745206_00658</name>
</gene>
<evidence type="ECO:0000313" key="3">
    <source>
        <dbReference type="Proteomes" id="UP000184076"/>
    </source>
</evidence>
<dbReference type="InterPro" id="IPR007922">
    <property type="entry name" value="DciA-like"/>
</dbReference>
<keyword evidence="3" id="KW-1185">Reference proteome</keyword>
<dbReference type="PANTHER" id="PTHR36456">
    <property type="entry name" value="UPF0232 PROTEIN SCO3875"/>
    <property type="match status" value="1"/>
</dbReference>
<name>A0A1M4VGK7_9BACT</name>
<protein>
    <recommendedName>
        <fullName evidence="4">DUF721 domain-containing protein</fullName>
    </recommendedName>
</protein>
<evidence type="ECO:0000313" key="2">
    <source>
        <dbReference type="EMBL" id="SHE68119.1"/>
    </source>
</evidence>
<organism evidence="2 3">
    <name type="scientific">Desulfacinum infernum DSM 9756</name>
    <dbReference type="NCBI Taxonomy" id="1121391"/>
    <lineage>
        <taxon>Bacteria</taxon>
        <taxon>Pseudomonadati</taxon>
        <taxon>Thermodesulfobacteriota</taxon>
        <taxon>Syntrophobacteria</taxon>
        <taxon>Syntrophobacterales</taxon>
        <taxon>Syntrophobacteraceae</taxon>
        <taxon>Desulfacinum</taxon>
    </lineage>
</organism>
<dbReference type="STRING" id="1121391.SAMN02745206_00658"/>